<dbReference type="EMBL" id="AUZX01012943">
    <property type="protein sequence ID" value="EQD37357.1"/>
    <property type="molecule type" value="Genomic_DNA"/>
</dbReference>
<gene>
    <name evidence="4" type="ORF">B1A_17595</name>
</gene>
<keyword evidence="4" id="KW-0808">Transferase</keyword>
<reference evidence="4" key="2">
    <citation type="journal article" date="2014" name="ISME J.">
        <title>Microbial stratification in low pH oxic and suboxic macroscopic growths along an acid mine drainage.</title>
        <authorList>
            <person name="Mendez-Garcia C."/>
            <person name="Mesa V."/>
            <person name="Sprenger R.R."/>
            <person name="Richter M."/>
            <person name="Diez M.S."/>
            <person name="Solano J."/>
            <person name="Bargiela R."/>
            <person name="Golyshina O.V."/>
            <person name="Manteca A."/>
            <person name="Ramos J.L."/>
            <person name="Gallego J.R."/>
            <person name="Llorente I."/>
            <person name="Martins Dos Santos V.A."/>
            <person name="Jensen O.N."/>
            <person name="Pelaez A.I."/>
            <person name="Sanchez J."/>
            <person name="Ferrer M."/>
        </authorList>
    </citation>
    <scope>NUCLEOTIDE SEQUENCE</scope>
</reference>
<dbReference type="Gene3D" id="3.20.20.70">
    <property type="entry name" value="Aldolase class I"/>
    <property type="match status" value="1"/>
</dbReference>
<evidence type="ECO:0000259" key="3">
    <source>
        <dbReference type="Pfam" id="PF02581"/>
    </source>
</evidence>
<evidence type="ECO:0000256" key="2">
    <source>
        <dbReference type="ARBA" id="ARBA00022977"/>
    </source>
</evidence>
<dbReference type="InterPro" id="IPR022998">
    <property type="entry name" value="ThiamineP_synth_TenI"/>
</dbReference>
<accession>T0YZH8</accession>
<comment type="caution">
    <text evidence="4">The sequence shown here is derived from an EMBL/GenBank/DDBJ whole genome shotgun (WGS) entry which is preliminary data.</text>
</comment>
<comment type="pathway">
    <text evidence="1">Cofactor biosynthesis; thiamine diphosphate biosynthesis.</text>
</comment>
<dbReference type="GO" id="GO:0005737">
    <property type="term" value="C:cytoplasm"/>
    <property type="evidence" value="ECO:0007669"/>
    <property type="project" value="TreeGrafter"/>
</dbReference>
<keyword evidence="2" id="KW-0784">Thiamine biosynthesis</keyword>
<protein>
    <submittedName>
        <fullName evidence="4">Thiamine monophosphate synthase domain protein</fullName>
        <ecNumber evidence="4">2.5.1.3</ecNumber>
    </submittedName>
</protein>
<name>T0YZH8_9ZZZZ</name>
<dbReference type="InterPro" id="IPR013785">
    <property type="entry name" value="Aldolase_TIM"/>
</dbReference>
<dbReference type="AlphaFoldDB" id="T0YZH8"/>
<feature type="domain" description="Thiamine phosphate synthase/TenI" evidence="3">
    <location>
        <begin position="2"/>
        <end position="83"/>
    </location>
</feature>
<reference evidence="4" key="1">
    <citation type="submission" date="2013-08" db="EMBL/GenBank/DDBJ databases">
        <authorList>
            <person name="Mendez C."/>
            <person name="Richter M."/>
            <person name="Ferrer M."/>
            <person name="Sanchez J."/>
        </authorList>
    </citation>
    <scope>NUCLEOTIDE SEQUENCE</scope>
</reference>
<dbReference type="EC" id="2.5.1.3" evidence="4"/>
<dbReference type="PANTHER" id="PTHR20857:SF15">
    <property type="entry name" value="THIAMINE-PHOSPHATE SYNTHASE"/>
    <property type="match status" value="1"/>
</dbReference>
<sequence length="103" mass="10288">GLLLGRSASTFDEAVAADADYLGVGPIWPTPSKDDAGDPVGLDELARICRAVSVPVIAIGGVDVTNAPACIAAGAAGVAVIRAATDPRLARAVDDALRAAHRT</sequence>
<feature type="non-terminal residue" evidence="4">
    <location>
        <position position="1"/>
    </location>
</feature>
<dbReference type="PANTHER" id="PTHR20857">
    <property type="entry name" value="THIAMINE-PHOSPHATE PYROPHOSPHORYLASE"/>
    <property type="match status" value="1"/>
</dbReference>
<dbReference type="Pfam" id="PF02581">
    <property type="entry name" value="TMP-TENI"/>
    <property type="match status" value="1"/>
</dbReference>
<proteinExistence type="predicted"/>
<organism evidence="4">
    <name type="scientific">mine drainage metagenome</name>
    <dbReference type="NCBI Taxonomy" id="410659"/>
    <lineage>
        <taxon>unclassified sequences</taxon>
        <taxon>metagenomes</taxon>
        <taxon>ecological metagenomes</taxon>
    </lineage>
</organism>
<dbReference type="CDD" id="cd00564">
    <property type="entry name" value="TMP_TenI"/>
    <property type="match status" value="1"/>
</dbReference>
<evidence type="ECO:0000313" key="4">
    <source>
        <dbReference type="EMBL" id="EQD37357.1"/>
    </source>
</evidence>
<dbReference type="GO" id="GO:0004789">
    <property type="term" value="F:thiamine-phosphate diphosphorylase activity"/>
    <property type="evidence" value="ECO:0007669"/>
    <property type="project" value="UniProtKB-EC"/>
</dbReference>
<dbReference type="InterPro" id="IPR036206">
    <property type="entry name" value="ThiamineP_synth_sf"/>
</dbReference>
<dbReference type="GO" id="GO:0009228">
    <property type="term" value="P:thiamine biosynthetic process"/>
    <property type="evidence" value="ECO:0007669"/>
    <property type="project" value="UniProtKB-KW"/>
</dbReference>
<dbReference type="SUPFAM" id="SSF51391">
    <property type="entry name" value="Thiamin phosphate synthase"/>
    <property type="match status" value="1"/>
</dbReference>
<evidence type="ECO:0000256" key="1">
    <source>
        <dbReference type="ARBA" id="ARBA00004948"/>
    </source>
</evidence>